<protein>
    <recommendedName>
        <fullName evidence="5">RRM domain-containing protein</fullName>
    </recommendedName>
</protein>
<keyword evidence="7" id="KW-1185">Reference proteome</keyword>
<dbReference type="EMBL" id="MDYQ01000100">
    <property type="protein sequence ID" value="PRP82616.1"/>
    <property type="molecule type" value="Genomic_DNA"/>
</dbReference>
<feature type="domain" description="RRM" evidence="5">
    <location>
        <begin position="122"/>
        <end position="197"/>
    </location>
</feature>
<dbReference type="InterPro" id="IPR012677">
    <property type="entry name" value="Nucleotide-bd_a/b_plait_sf"/>
</dbReference>
<dbReference type="GO" id="GO:0017069">
    <property type="term" value="F:snRNA binding"/>
    <property type="evidence" value="ECO:0007669"/>
    <property type="project" value="TreeGrafter"/>
</dbReference>
<dbReference type="InterPro" id="IPR051183">
    <property type="entry name" value="U1_U11-U12_snRNP_70-35kDa"/>
</dbReference>
<dbReference type="STRING" id="1890364.A0A2P6NF73"/>
<dbReference type="Pfam" id="PF00076">
    <property type="entry name" value="RRM_1"/>
    <property type="match status" value="3"/>
</dbReference>
<feature type="domain" description="RRM" evidence="5">
    <location>
        <begin position="42"/>
        <end position="120"/>
    </location>
</feature>
<reference evidence="6 7" key="1">
    <citation type="journal article" date="2018" name="Genome Biol. Evol.">
        <title>Multiple Roots of Fruiting Body Formation in Amoebozoa.</title>
        <authorList>
            <person name="Hillmann F."/>
            <person name="Forbes G."/>
            <person name="Novohradska S."/>
            <person name="Ferling I."/>
            <person name="Riege K."/>
            <person name="Groth M."/>
            <person name="Westermann M."/>
            <person name="Marz M."/>
            <person name="Spaller T."/>
            <person name="Winckler T."/>
            <person name="Schaap P."/>
            <person name="Glockner G."/>
        </authorList>
    </citation>
    <scope>NUCLEOTIDE SEQUENCE [LARGE SCALE GENOMIC DNA]</scope>
    <source>
        <strain evidence="6 7">Jena</strain>
    </source>
</reference>
<comment type="subcellular location">
    <subcellularLocation>
        <location evidence="1">Nucleus</location>
    </subcellularLocation>
</comment>
<dbReference type="InterPro" id="IPR035979">
    <property type="entry name" value="RBD_domain_sf"/>
</dbReference>
<evidence type="ECO:0000313" key="7">
    <source>
        <dbReference type="Proteomes" id="UP000241769"/>
    </source>
</evidence>
<keyword evidence="2" id="KW-0539">Nucleus</keyword>
<proteinExistence type="predicted"/>
<dbReference type="AlphaFoldDB" id="A0A2P6NF73"/>
<dbReference type="PANTHER" id="PTHR13952">
    <property type="entry name" value="U1 SMALL NUCLEAR RIBONUCLEOPROTEIN 70 KD"/>
    <property type="match status" value="1"/>
</dbReference>
<feature type="region of interest" description="Disordered" evidence="4">
    <location>
        <begin position="379"/>
        <end position="470"/>
    </location>
</feature>
<feature type="compositionally biased region" description="Low complexity" evidence="4">
    <location>
        <begin position="382"/>
        <end position="399"/>
    </location>
</feature>
<evidence type="ECO:0000313" key="6">
    <source>
        <dbReference type="EMBL" id="PRP82616.1"/>
    </source>
</evidence>
<keyword evidence="3" id="KW-0694">RNA-binding</keyword>
<organism evidence="6 7">
    <name type="scientific">Planoprotostelium fungivorum</name>
    <dbReference type="NCBI Taxonomy" id="1890364"/>
    <lineage>
        <taxon>Eukaryota</taxon>
        <taxon>Amoebozoa</taxon>
        <taxon>Evosea</taxon>
        <taxon>Variosea</taxon>
        <taxon>Cavosteliida</taxon>
        <taxon>Cavosteliaceae</taxon>
        <taxon>Planoprotostelium</taxon>
    </lineage>
</organism>
<dbReference type="InParanoid" id="A0A2P6NF73"/>
<dbReference type="GO" id="GO:0000398">
    <property type="term" value="P:mRNA splicing, via spliceosome"/>
    <property type="evidence" value="ECO:0007669"/>
    <property type="project" value="TreeGrafter"/>
</dbReference>
<evidence type="ECO:0000256" key="3">
    <source>
        <dbReference type="PROSITE-ProRule" id="PRU00176"/>
    </source>
</evidence>
<name>A0A2P6NF73_9EUKA</name>
<dbReference type="PROSITE" id="PS50102">
    <property type="entry name" value="RRM"/>
    <property type="match status" value="3"/>
</dbReference>
<comment type="caution">
    <text evidence="6">The sequence shown here is derived from an EMBL/GenBank/DDBJ whole genome shotgun (WGS) entry which is preliminary data.</text>
</comment>
<evidence type="ECO:0000256" key="1">
    <source>
        <dbReference type="ARBA" id="ARBA00004123"/>
    </source>
</evidence>
<feature type="domain" description="RRM" evidence="5">
    <location>
        <begin position="209"/>
        <end position="296"/>
    </location>
</feature>
<sequence>MITTYLDTRDTAFDPYDIYKGVEDIDNDASGMTQEPRGPADGCLFVSLIAPETTEDSLRKFFRLYNLEPLRIVVLRDKSERALPYAYVQFMEVDQASIARLATHNRMLDGARIHIQKAKVNRTLFIAKMEKSITSAELRDLMESYGRVDHVTIIKNHQTNKSKGCGFVKFLTRDDAIKAHSSMKANKQRWVVEWATSNNDPDALGIDRNNIFIGGLNPVTTTKESLMERFSAYGKIDSISLVNKESDPTEEETESGVRSAFAFVRFNDSKSSGMAIEQQNGALWNDKRIRVQYCESQEMKTKRRVNKFYSNYYNPPYFAPMGMPMNYGYAPQMAYTVPPPPNMMYPPPWSIYNQPPPPPSMDSSLAPTPAEAHHNMMMNGGPPVTQHIQQQQQQQNGFPQQPPREGYARALLGKEDEKGNTPAYLPQYHNKHPGTKTFSAQKNELDEESKALVSSLTALSLDRAPPATRW</sequence>
<evidence type="ECO:0000259" key="5">
    <source>
        <dbReference type="PROSITE" id="PS50102"/>
    </source>
</evidence>
<evidence type="ECO:0000256" key="4">
    <source>
        <dbReference type="SAM" id="MobiDB-lite"/>
    </source>
</evidence>
<gene>
    <name evidence="6" type="ORF">PROFUN_04921</name>
</gene>
<dbReference type="GO" id="GO:0003729">
    <property type="term" value="F:mRNA binding"/>
    <property type="evidence" value="ECO:0007669"/>
    <property type="project" value="TreeGrafter"/>
</dbReference>
<dbReference type="Proteomes" id="UP000241769">
    <property type="component" value="Unassembled WGS sequence"/>
</dbReference>
<dbReference type="OrthoDB" id="410044at2759"/>
<dbReference type="SUPFAM" id="SSF54928">
    <property type="entry name" value="RNA-binding domain, RBD"/>
    <property type="match status" value="2"/>
</dbReference>
<dbReference type="SMART" id="SM00360">
    <property type="entry name" value="RRM"/>
    <property type="match status" value="3"/>
</dbReference>
<dbReference type="Gene3D" id="3.30.70.330">
    <property type="match status" value="3"/>
</dbReference>
<dbReference type="GO" id="GO:0071011">
    <property type="term" value="C:precatalytic spliceosome"/>
    <property type="evidence" value="ECO:0007669"/>
    <property type="project" value="TreeGrafter"/>
</dbReference>
<accession>A0A2P6NF73</accession>
<evidence type="ECO:0000256" key="2">
    <source>
        <dbReference type="ARBA" id="ARBA00023242"/>
    </source>
</evidence>
<dbReference type="InterPro" id="IPR000504">
    <property type="entry name" value="RRM_dom"/>
</dbReference>